<reference evidence="2" key="1">
    <citation type="journal article" date="2019" name="Int. J. Syst. Evol. Microbiol.">
        <title>The Global Catalogue of Microorganisms (GCM) 10K type strain sequencing project: providing services to taxonomists for standard genome sequencing and annotation.</title>
        <authorList>
            <consortium name="The Broad Institute Genomics Platform"/>
            <consortium name="The Broad Institute Genome Sequencing Center for Infectious Disease"/>
            <person name="Wu L."/>
            <person name="Ma J."/>
        </authorList>
    </citation>
    <scope>NUCLEOTIDE SEQUENCE [LARGE SCALE GENOMIC DNA]</scope>
    <source>
        <strain evidence="2">CGMCC 4.5581</strain>
    </source>
</reference>
<sequence length="56" mass="6342">MHGTWPGEGRVEITLQRLVRLRCPHDYDGKWLLSRAFVFRAVPLGGARGIRVANVL</sequence>
<organism evidence="1 2">
    <name type="scientific">Modestobacter marinus</name>
    <dbReference type="NCBI Taxonomy" id="477641"/>
    <lineage>
        <taxon>Bacteria</taxon>
        <taxon>Bacillati</taxon>
        <taxon>Actinomycetota</taxon>
        <taxon>Actinomycetes</taxon>
        <taxon>Geodermatophilales</taxon>
        <taxon>Geodermatophilaceae</taxon>
        <taxon>Modestobacter</taxon>
    </lineage>
</organism>
<proteinExistence type="predicted"/>
<keyword evidence="2" id="KW-1185">Reference proteome</keyword>
<evidence type="ECO:0000313" key="2">
    <source>
        <dbReference type="Proteomes" id="UP000648663"/>
    </source>
</evidence>
<name>A0ABQ2GCR6_9ACTN</name>
<evidence type="ECO:0000313" key="1">
    <source>
        <dbReference type="EMBL" id="GGL85442.1"/>
    </source>
</evidence>
<dbReference type="EMBL" id="BMMI01000017">
    <property type="protein sequence ID" value="GGL85442.1"/>
    <property type="molecule type" value="Genomic_DNA"/>
</dbReference>
<gene>
    <name evidence="1" type="ORF">GCM10011589_47310</name>
</gene>
<accession>A0ABQ2GCR6</accession>
<comment type="caution">
    <text evidence="1">The sequence shown here is derived from an EMBL/GenBank/DDBJ whole genome shotgun (WGS) entry which is preliminary data.</text>
</comment>
<protein>
    <submittedName>
        <fullName evidence="1">Uncharacterized protein</fullName>
    </submittedName>
</protein>
<dbReference type="Proteomes" id="UP000648663">
    <property type="component" value="Unassembled WGS sequence"/>
</dbReference>